<proteinExistence type="predicted"/>
<evidence type="ECO:0000259" key="1">
    <source>
        <dbReference type="Pfam" id="PF14065"/>
    </source>
</evidence>
<dbReference type="InterPro" id="IPR025351">
    <property type="entry name" value="Pvc16_N"/>
</dbReference>
<protein>
    <recommendedName>
        <fullName evidence="1">Pvc16 N-terminal domain-containing protein</fullName>
    </recommendedName>
</protein>
<keyword evidence="3" id="KW-1185">Reference proteome</keyword>
<dbReference type="OrthoDB" id="7560784at2"/>
<evidence type="ECO:0000313" key="3">
    <source>
        <dbReference type="Proteomes" id="UP000190897"/>
    </source>
</evidence>
<accession>A0A1T5DKT3</accession>
<sequence>MISTALEFIKEELASYLFLKDPDDYPLPGEITNVSGFFSPTGNSTIDLNKQIQITLVSLEEERMDGIRPFFEQNPDKSYTQFSAPLQATMYVLFTATANDYAKSLRDLSNVVGFFQRFSVFDKDATDINGDPRYPDMNINVPPDKPWRAIEKIIFKLHPLSFEQQNNLWASLGTKYLPHVVYQVRLLSFADRNGERVREIVTVHAETEQI</sequence>
<reference evidence="3" key="1">
    <citation type="submission" date="2017-02" db="EMBL/GenBank/DDBJ databases">
        <authorList>
            <person name="Varghese N."/>
            <person name="Submissions S."/>
        </authorList>
    </citation>
    <scope>NUCLEOTIDE SEQUENCE [LARGE SCALE GENOMIC DNA]</scope>
    <source>
        <strain evidence="3">DSM 22270</strain>
    </source>
</reference>
<name>A0A1T5DKT3_9BACT</name>
<organism evidence="2 3">
    <name type="scientific">Dyadobacter psychrophilus</name>
    <dbReference type="NCBI Taxonomy" id="651661"/>
    <lineage>
        <taxon>Bacteria</taxon>
        <taxon>Pseudomonadati</taxon>
        <taxon>Bacteroidota</taxon>
        <taxon>Cytophagia</taxon>
        <taxon>Cytophagales</taxon>
        <taxon>Spirosomataceae</taxon>
        <taxon>Dyadobacter</taxon>
    </lineage>
</organism>
<gene>
    <name evidence="2" type="ORF">SAMN05660293_01679</name>
</gene>
<dbReference type="Pfam" id="PF14065">
    <property type="entry name" value="Pvc16_N"/>
    <property type="match status" value="1"/>
</dbReference>
<dbReference type="EMBL" id="FUZA01000002">
    <property type="protein sequence ID" value="SKB72073.1"/>
    <property type="molecule type" value="Genomic_DNA"/>
</dbReference>
<feature type="domain" description="Pvc16 N-terminal" evidence="1">
    <location>
        <begin position="21"/>
        <end position="201"/>
    </location>
</feature>
<dbReference type="RefSeq" id="WP_082214238.1">
    <property type="nucleotide sequence ID" value="NZ_FUZA01000002.1"/>
</dbReference>
<dbReference type="Proteomes" id="UP000190897">
    <property type="component" value="Unassembled WGS sequence"/>
</dbReference>
<dbReference type="AlphaFoldDB" id="A0A1T5DKT3"/>
<dbReference type="STRING" id="651661.SAMN05660293_01679"/>
<evidence type="ECO:0000313" key="2">
    <source>
        <dbReference type="EMBL" id="SKB72073.1"/>
    </source>
</evidence>